<reference evidence="3" key="3">
    <citation type="submission" date="2018-08" db="UniProtKB">
        <authorList>
            <consortium name="EnsemblPlants"/>
        </authorList>
    </citation>
    <scope>IDENTIFICATION</scope>
    <source>
        <strain evidence="3">cv. Bd21</strain>
    </source>
</reference>
<proteinExistence type="predicted"/>
<dbReference type="AlphaFoldDB" id="A0A2K2CN76"/>
<organism evidence="2">
    <name type="scientific">Brachypodium distachyon</name>
    <name type="common">Purple false brome</name>
    <name type="synonym">Trachynia distachya</name>
    <dbReference type="NCBI Taxonomy" id="15368"/>
    <lineage>
        <taxon>Eukaryota</taxon>
        <taxon>Viridiplantae</taxon>
        <taxon>Streptophyta</taxon>
        <taxon>Embryophyta</taxon>
        <taxon>Tracheophyta</taxon>
        <taxon>Spermatophyta</taxon>
        <taxon>Magnoliopsida</taxon>
        <taxon>Liliopsida</taxon>
        <taxon>Poales</taxon>
        <taxon>Poaceae</taxon>
        <taxon>BOP clade</taxon>
        <taxon>Pooideae</taxon>
        <taxon>Stipodae</taxon>
        <taxon>Brachypodieae</taxon>
        <taxon>Brachypodium</taxon>
    </lineage>
</organism>
<reference evidence="2" key="2">
    <citation type="submission" date="2017-06" db="EMBL/GenBank/DDBJ databases">
        <title>WGS assembly of Brachypodium distachyon.</title>
        <authorList>
            <consortium name="The International Brachypodium Initiative"/>
            <person name="Lucas S."/>
            <person name="Harmon-Smith M."/>
            <person name="Lail K."/>
            <person name="Tice H."/>
            <person name="Grimwood J."/>
            <person name="Bruce D."/>
            <person name="Barry K."/>
            <person name="Shu S."/>
            <person name="Lindquist E."/>
            <person name="Wang M."/>
            <person name="Pitluck S."/>
            <person name="Vogel J.P."/>
            <person name="Garvin D.F."/>
            <person name="Mockler T.C."/>
            <person name="Schmutz J."/>
            <person name="Rokhsar D."/>
            <person name="Bevan M.W."/>
        </authorList>
    </citation>
    <scope>NUCLEOTIDE SEQUENCE</scope>
    <source>
        <strain evidence="2">Bd21</strain>
    </source>
</reference>
<dbReference type="InParanoid" id="A0A2K2CN76"/>
<dbReference type="EnsemblPlants" id="PNT63473">
    <property type="protein sequence ID" value="PNT63473"/>
    <property type="gene ID" value="BRADI_4g16426v3"/>
</dbReference>
<evidence type="ECO:0000256" key="1">
    <source>
        <dbReference type="SAM" id="MobiDB-lite"/>
    </source>
</evidence>
<name>A0A2K2CN76_BRADI</name>
<evidence type="ECO:0000313" key="4">
    <source>
        <dbReference type="Proteomes" id="UP000008810"/>
    </source>
</evidence>
<dbReference type="Gramene" id="PNT63473">
    <property type="protein sequence ID" value="PNT63473"/>
    <property type="gene ID" value="BRADI_4g16426v3"/>
</dbReference>
<reference evidence="2 3" key="1">
    <citation type="journal article" date="2010" name="Nature">
        <title>Genome sequencing and analysis of the model grass Brachypodium distachyon.</title>
        <authorList>
            <consortium name="International Brachypodium Initiative"/>
        </authorList>
    </citation>
    <scope>NUCLEOTIDE SEQUENCE [LARGE SCALE GENOMIC DNA]</scope>
    <source>
        <strain evidence="2 3">Bd21</strain>
    </source>
</reference>
<gene>
    <name evidence="2" type="ORF">BRADI_4g16426v3</name>
</gene>
<dbReference type="EMBL" id="CM000883">
    <property type="protein sequence ID" value="PNT63473.1"/>
    <property type="molecule type" value="Genomic_DNA"/>
</dbReference>
<evidence type="ECO:0000313" key="3">
    <source>
        <dbReference type="EnsemblPlants" id="PNT63473"/>
    </source>
</evidence>
<dbReference type="ExpressionAtlas" id="A0A2K2CN76">
    <property type="expression patterns" value="baseline"/>
</dbReference>
<sequence>MNARTTGHLHSLCRSSSARSATKKKCGHACSDEDELFGAAVGASPSHDRCSGRQATPTASSAPPRHVLPPSTRNRAEFDYSERMIYSFFYGSRRFSGKIPEARPREARHLPPTESTLHRHGEEDGRSDVVDPLLEKAGDRVMTSCTAAGGATMRGRSRQQRAWQRAPVASQRRGGRPSDGMDAGEAPVGRMGSGGALPEAWKTP</sequence>
<evidence type="ECO:0000313" key="2">
    <source>
        <dbReference type="EMBL" id="PNT63473.1"/>
    </source>
</evidence>
<accession>A0A2K2CN76</accession>
<feature type="region of interest" description="Disordered" evidence="1">
    <location>
        <begin position="145"/>
        <end position="204"/>
    </location>
</feature>
<protein>
    <submittedName>
        <fullName evidence="2 3">Uncharacterized protein</fullName>
    </submittedName>
</protein>
<feature type="region of interest" description="Disordered" evidence="1">
    <location>
        <begin position="42"/>
        <end position="74"/>
    </location>
</feature>
<keyword evidence="4" id="KW-1185">Reference proteome</keyword>
<dbReference type="Proteomes" id="UP000008810">
    <property type="component" value="Chromosome 4"/>
</dbReference>
<feature type="region of interest" description="Disordered" evidence="1">
    <location>
        <begin position="100"/>
        <end position="128"/>
    </location>
</feature>